<evidence type="ECO:0000313" key="1">
    <source>
        <dbReference type="EMBL" id="CAI9601361.1"/>
    </source>
</evidence>
<reference evidence="1" key="1">
    <citation type="submission" date="2023-05" db="EMBL/GenBank/DDBJ databases">
        <authorList>
            <person name="Stuckert A."/>
        </authorList>
    </citation>
    <scope>NUCLEOTIDE SEQUENCE</scope>
</reference>
<keyword evidence="2" id="KW-1185">Reference proteome</keyword>
<protein>
    <submittedName>
        <fullName evidence="1">Uncharacterized protein</fullName>
    </submittedName>
</protein>
<feature type="non-terminal residue" evidence="1">
    <location>
        <position position="54"/>
    </location>
</feature>
<gene>
    <name evidence="1" type="ORF">SPARVUS_LOCUS12969581</name>
</gene>
<sequence>MLRNALPPPSPATSDSALQASFLMHRHILDSTSCSYRHSLLLYGWMSHLDLITT</sequence>
<accession>A0ABN9FW85</accession>
<name>A0ABN9FW85_9NEOB</name>
<proteinExistence type="predicted"/>
<organism evidence="1 2">
    <name type="scientific">Staurois parvus</name>
    <dbReference type="NCBI Taxonomy" id="386267"/>
    <lineage>
        <taxon>Eukaryota</taxon>
        <taxon>Metazoa</taxon>
        <taxon>Chordata</taxon>
        <taxon>Craniata</taxon>
        <taxon>Vertebrata</taxon>
        <taxon>Euteleostomi</taxon>
        <taxon>Amphibia</taxon>
        <taxon>Batrachia</taxon>
        <taxon>Anura</taxon>
        <taxon>Neobatrachia</taxon>
        <taxon>Ranoidea</taxon>
        <taxon>Ranidae</taxon>
        <taxon>Staurois</taxon>
    </lineage>
</organism>
<evidence type="ECO:0000313" key="2">
    <source>
        <dbReference type="Proteomes" id="UP001162483"/>
    </source>
</evidence>
<dbReference type="EMBL" id="CATNWA010017558">
    <property type="protein sequence ID" value="CAI9601361.1"/>
    <property type="molecule type" value="Genomic_DNA"/>
</dbReference>
<dbReference type="Proteomes" id="UP001162483">
    <property type="component" value="Unassembled WGS sequence"/>
</dbReference>
<comment type="caution">
    <text evidence="1">The sequence shown here is derived from an EMBL/GenBank/DDBJ whole genome shotgun (WGS) entry which is preliminary data.</text>
</comment>